<keyword evidence="3" id="KW-1185">Reference proteome</keyword>
<dbReference type="InterPro" id="IPR001387">
    <property type="entry name" value="Cro/C1-type_HTH"/>
</dbReference>
<dbReference type="CDD" id="cd00093">
    <property type="entry name" value="HTH_XRE"/>
    <property type="match status" value="1"/>
</dbReference>
<feature type="domain" description="HTH cro/C1-type" evidence="1">
    <location>
        <begin position="42"/>
        <end position="96"/>
    </location>
</feature>
<dbReference type="KEGG" id="psey:GU243_23240"/>
<protein>
    <submittedName>
        <fullName evidence="2">Helix-turn-helix domain-containing protein</fullName>
    </submittedName>
</protein>
<dbReference type="Pfam" id="PF01381">
    <property type="entry name" value="HTH_3"/>
    <property type="match status" value="1"/>
</dbReference>
<dbReference type="AlphaFoldDB" id="A0A6P1NSK9"/>
<dbReference type="PROSITE" id="PS50943">
    <property type="entry name" value="HTH_CROC1"/>
    <property type="match status" value="1"/>
</dbReference>
<evidence type="ECO:0000259" key="1">
    <source>
        <dbReference type="PROSITE" id="PS50943"/>
    </source>
</evidence>
<dbReference type="InterPro" id="IPR010982">
    <property type="entry name" value="Lambda_DNA-bd_dom_sf"/>
</dbReference>
<dbReference type="SUPFAM" id="SSF47413">
    <property type="entry name" value="lambda repressor-like DNA-binding domains"/>
    <property type="match status" value="1"/>
</dbReference>
<dbReference type="GO" id="GO:0003677">
    <property type="term" value="F:DNA binding"/>
    <property type="evidence" value="ECO:0007669"/>
    <property type="project" value="InterPro"/>
</dbReference>
<gene>
    <name evidence="2" type="ORF">GU243_23240</name>
</gene>
<name>A0A6P1NSK9_9MICC</name>
<dbReference type="Proteomes" id="UP000464186">
    <property type="component" value="Chromosome"/>
</dbReference>
<dbReference type="SMART" id="SM00530">
    <property type="entry name" value="HTH_XRE"/>
    <property type="match status" value="1"/>
</dbReference>
<evidence type="ECO:0000313" key="3">
    <source>
        <dbReference type="Proteomes" id="UP000464186"/>
    </source>
</evidence>
<organism evidence="2 3">
    <name type="scientific">Pseudarthrobacter psychrotolerans</name>
    <dbReference type="NCBI Taxonomy" id="2697569"/>
    <lineage>
        <taxon>Bacteria</taxon>
        <taxon>Bacillati</taxon>
        <taxon>Actinomycetota</taxon>
        <taxon>Actinomycetes</taxon>
        <taxon>Micrococcales</taxon>
        <taxon>Micrococcaceae</taxon>
        <taxon>Pseudarthrobacter</taxon>
    </lineage>
</organism>
<proteinExistence type="predicted"/>
<accession>A0A6P1NSK9</accession>
<dbReference type="EMBL" id="CP047898">
    <property type="protein sequence ID" value="QHK22093.1"/>
    <property type="molecule type" value="Genomic_DNA"/>
</dbReference>
<evidence type="ECO:0000313" key="2">
    <source>
        <dbReference type="EMBL" id="QHK22093.1"/>
    </source>
</evidence>
<reference evidence="2 3" key="1">
    <citation type="submission" date="2020-01" db="EMBL/GenBank/DDBJ databases">
        <title>Pseudarthrobacter psychrotolerans sp. nov., isolated from antarctic soil.</title>
        <authorList>
            <person name="Shin Y."/>
            <person name="Park W."/>
        </authorList>
    </citation>
    <scope>NUCLEOTIDE SEQUENCE [LARGE SCALE GENOMIC DNA]</scope>
    <source>
        <strain evidence="2 3">YJ56</strain>
    </source>
</reference>
<dbReference type="Gene3D" id="1.10.260.40">
    <property type="entry name" value="lambda repressor-like DNA-binding domains"/>
    <property type="match status" value="1"/>
</dbReference>
<sequence>MSNIFRVLLDLLAPGAYIRGMTTTPHTARSTAAVNNEVGAEVRAWMGRLGFRQKHLAEVLDVSQTAISQRLNGKVTFGIDELQIISTWFGITLGDLLGSGVLNAKNPRPHVEAGIPVLSSSCWT</sequence>